<gene>
    <name evidence="1" type="ORF">Pyn_36943</name>
</gene>
<sequence length="103" mass="11401">MYRASITLLCSIVLSQKGTLVLRRFFLKTLLNHTTLNSPKLLLRSLLMNPPSDGDALEGSSWNQVIQTQITLRSLDVMAAAIVAGEREQIPRLGFSNHVISPL</sequence>
<dbReference type="AlphaFoldDB" id="A0A314Y6Y6"/>
<reference evidence="1 2" key="1">
    <citation type="submission" date="2018-02" db="EMBL/GenBank/DDBJ databases">
        <title>Draft genome of wild Prunus yedoensis var. nudiflora.</title>
        <authorList>
            <person name="Baek S."/>
            <person name="Kim J.-H."/>
            <person name="Choi K."/>
            <person name="Kim G.-B."/>
            <person name="Cho A."/>
            <person name="Jang H."/>
            <person name="Shin C.-H."/>
            <person name="Yu H.-J."/>
            <person name="Mun J.-H."/>
        </authorList>
    </citation>
    <scope>NUCLEOTIDE SEQUENCE [LARGE SCALE GENOMIC DNA]</scope>
    <source>
        <strain evidence="2">cv. Jeju island</strain>
        <tissue evidence="1">Leaf</tissue>
    </source>
</reference>
<dbReference type="EMBL" id="PJQY01001299">
    <property type="protein sequence ID" value="PQQ03895.1"/>
    <property type="molecule type" value="Genomic_DNA"/>
</dbReference>
<organism evidence="1 2">
    <name type="scientific">Prunus yedoensis var. nudiflora</name>
    <dbReference type="NCBI Taxonomy" id="2094558"/>
    <lineage>
        <taxon>Eukaryota</taxon>
        <taxon>Viridiplantae</taxon>
        <taxon>Streptophyta</taxon>
        <taxon>Embryophyta</taxon>
        <taxon>Tracheophyta</taxon>
        <taxon>Spermatophyta</taxon>
        <taxon>Magnoliopsida</taxon>
        <taxon>eudicotyledons</taxon>
        <taxon>Gunneridae</taxon>
        <taxon>Pentapetalae</taxon>
        <taxon>rosids</taxon>
        <taxon>fabids</taxon>
        <taxon>Rosales</taxon>
        <taxon>Rosaceae</taxon>
        <taxon>Amygdaloideae</taxon>
        <taxon>Amygdaleae</taxon>
        <taxon>Prunus</taxon>
    </lineage>
</organism>
<accession>A0A314Y6Y6</accession>
<protein>
    <submittedName>
        <fullName evidence="1">Uncharacterized protein</fullName>
    </submittedName>
</protein>
<name>A0A314Y6Y6_PRUYE</name>
<evidence type="ECO:0000313" key="2">
    <source>
        <dbReference type="Proteomes" id="UP000250321"/>
    </source>
</evidence>
<comment type="caution">
    <text evidence="1">The sequence shown here is derived from an EMBL/GenBank/DDBJ whole genome shotgun (WGS) entry which is preliminary data.</text>
</comment>
<keyword evidence="2" id="KW-1185">Reference proteome</keyword>
<evidence type="ECO:0000313" key="1">
    <source>
        <dbReference type="EMBL" id="PQQ03895.1"/>
    </source>
</evidence>
<dbReference type="Proteomes" id="UP000250321">
    <property type="component" value="Unassembled WGS sequence"/>
</dbReference>
<proteinExistence type="predicted"/>